<evidence type="ECO:0000256" key="3">
    <source>
        <dbReference type="ARBA" id="ARBA00022692"/>
    </source>
</evidence>
<evidence type="ECO:0000256" key="2">
    <source>
        <dbReference type="ARBA" id="ARBA00022448"/>
    </source>
</evidence>
<evidence type="ECO:0000256" key="5">
    <source>
        <dbReference type="ARBA" id="ARBA00023136"/>
    </source>
</evidence>
<feature type="transmembrane region" description="Helical" evidence="7">
    <location>
        <begin position="403"/>
        <end position="422"/>
    </location>
</feature>
<keyword evidence="3 7" id="KW-0812">Transmembrane</keyword>
<dbReference type="InterPro" id="IPR002293">
    <property type="entry name" value="AA/rel_permease1"/>
</dbReference>
<dbReference type="GO" id="GO:0022857">
    <property type="term" value="F:transmembrane transporter activity"/>
    <property type="evidence" value="ECO:0007669"/>
    <property type="project" value="InterPro"/>
</dbReference>
<keyword evidence="4 7" id="KW-1133">Transmembrane helix</keyword>
<evidence type="ECO:0000256" key="1">
    <source>
        <dbReference type="ARBA" id="ARBA00004141"/>
    </source>
</evidence>
<keyword evidence="5 7" id="KW-0472">Membrane</keyword>
<feature type="transmembrane region" description="Helical" evidence="7">
    <location>
        <begin position="163"/>
        <end position="185"/>
    </location>
</feature>
<evidence type="ECO:0000256" key="6">
    <source>
        <dbReference type="SAM" id="MobiDB-lite"/>
    </source>
</evidence>
<keyword evidence="2" id="KW-0813">Transport</keyword>
<evidence type="ECO:0000313" key="9">
    <source>
        <dbReference type="Proteomes" id="UP001150942"/>
    </source>
</evidence>
<feature type="transmembrane region" description="Helical" evidence="7">
    <location>
        <begin position="504"/>
        <end position="523"/>
    </location>
</feature>
<feature type="transmembrane region" description="Helical" evidence="7">
    <location>
        <begin position="303"/>
        <end position="326"/>
    </location>
</feature>
<keyword evidence="9" id="KW-1185">Reference proteome</keyword>
<evidence type="ECO:0000256" key="7">
    <source>
        <dbReference type="SAM" id="Phobius"/>
    </source>
</evidence>
<dbReference type="PANTHER" id="PTHR45649">
    <property type="entry name" value="AMINO-ACID PERMEASE BAT1"/>
    <property type="match status" value="1"/>
</dbReference>
<feature type="compositionally biased region" description="Basic and acidic residues" evidence="6">
    <location>
        <begin position="10"/>
        <end position="25"/>
    </location>
</feature>
<dbReference type="OrthoDB" id="2417308at2759"/>
<organism evidence="8 9">
    <name type="scientific">Penicillium cf. viridicatum</name>
    <dbReference type="NCBI Taxonomy" id="2972119"/>
    <lineage>
        <taxon>Eukaryota</taxon>
        <taxon>Fungi</taxon>
        <taxon>Dikarya</taxon>
        <taxon>Ascomycota</taxon>
        <taxon>Pezizomycotina</taxon>
        <taxon>Eurotiomycetes</taxon>
        <taxon>Eurotiomycetidae</taxon>
        <taxon>Eurotiales</taxon>
        <taxon>Aspergillaceae</taxon>
        <taxon>Penicillium</taxon>
    </lineage>
</organism>
<dbReference type="AlphaFoldDB" id="A0A9W9JHK9"/>
<reference evidence="8" key="1">
    <citation type="submission" date="2022-11" db="EMBL/GenBank/DDBJ databases">
        <authorList>
            <person name="Petersen C."/>
        </authorList>
    </citation>
    <scope>NUCLEOTIDE SEQUENCE</scope>
    <source>
        <strain evidence="8">IBT 20477</strain>
    </source>
</reference>
<dbReference type="Proteomes" id="UP001150942">
    <property type="component" value="Unassembled WGS sequence"/>
</dbReference>
<proteinExistence type="predicted"/>
<name>A0A9W9JHK9_9EURO</name>
<feature type="transmembrane region" description="Helical" evidence="7">
    <location>
        <begin position="197"/>
        <end position="218"/>
    </location>
</feature>
<dbReference type="GO" id="GO:0016020">
    <property type="term" value="C:membrane"/>
    <property type="evidence" value="ECO:0007669"/>
    <property type="project" value="UniProtKB-SubCell"/>
</dbReference>
<evidence type="ECO:0000313" key="8">
    <source>
        <dbReference type="EMBL" id="KAJ5197105.1"/>
    </source>
</evidence>
<protein>
    <submittedName>
        <fullName evidence="8">Uncharacterized protein</fullName>
    </submittedName>
</protein>
<sequence>MEQVESSSELIHHEAVDESSSDSHPEATNGFSLSDDDNLRAQGHEAVFKRSFSLVASLGFVFKSVAPPSIYHYHHAEISSITNAWVGALSNIGQNLRYGGSQVALFSVIIACFVQWIITLGLSELASAFPSSGGQYHFVYIIAPQKNKRFAAFVTGWMSILGWWMITCSGLSLVAKAALGLGQFLHPDFEIKQWHEYCMYLATIIVTMTPLLLCPKKIPLIISWSLYLALSVFVTWFVTALVMRRHTNNRSDIIRSGQGTSGWNNSTAWLLGIINSMYCFGASDGAIHIAEEMQSPGRRLPQIMNMTLAIGLCTAVPLLAVLIVAMKDMDQAMNAGMPAVELLYQATGSTRVTVALSLLLTVIYAACLPPQWVTCGHLAWAFARDRGTPFPDFFDNIDKRLEFPLRTTIASTVFAAIYGLIYLVSTTAFNSIITSAVTLLNLSYAIPQAILVTRGRTQCLPKRPLDLGRWGYICNVFATLWIIVPGVMSCFPPELPVTLGSMNYSAPVLVALFLIILVFWGLIGDEFKGPNIDWEMLDFKNDTPSDSSTDLVEPNINL</sequence>
<dbReference type="PANTHER" id="PTHR45649:SF11">
    <property type="entry name" value="TRANSPORTER, PUTATIVE (EUROFUNG)-RELATED"/>
    <property type="match status" value="1"/>
</dbReference>
<feature type="transmembrane region" description="Helical" evidence="7">
    <location>
        <begin position="467"/>
        <end position="484"/>
    </location>
</feature>
<dbReference type="Pfam" id="PF13520">
    <property type="entry name" value="AA_permease_2"/>
    <property type="match status" value="1"/>
</dbReference>
<feature type="transmembrane region" description="Helical" evidence="7">
    <location>
        <begin position="428"/>
        <end position="446"/>
    </location>
</feature>
<feature type="transmembrane region" description="Helical" evidence="7">
    <location>
        <begin position="224"/>
        <end position="243"/>
    </location>
</feature>
<reference evidence="8" key="2">
    <citation type="journal article" date="2023" name="IMA Fungus">
        <title>Comparative genomic study of the Penicillium genus elucidates a diverse pangenome and 15 lateral gene transfer events.</title>
        <authorList>
            <person name="Petersen C."/>
            <person name="Sorensen T."/>
            <person name="Nielsen M.R."/>
            <person name="Sondergaard T.E."/>
            <person name="Sorensen J.L."/>
            <person name="Fitzpatrick D.A."/>
            <person name="Frisvad J.C."/>
            <person name="Nielsen K.L."/>
        </authorList>
    </citation>
    <scope>NUCLEOTIDE SEQUENCE</scope>
    <source>
        <strain evidence="8">IBT 20477</strain>
    </source>
</reference>
<feature type="region of interest" description="Disordered" evidence="6">
    <location>
        <begin position="1"/>
        <end position="35"/>
    </location>
</feature>
<feature type="transmembrane region" description="Helical" evidence="7">
    <location>
        <begin position="354"/>
        <end position="382"/>
    </location>
</feature>
<evidence type="ECO:0000256" key="4">
    <source>
        <dbReference type="ARBA" id="ARBA00022989"/>
    </source>
</evidence>
<comment type="caution">
    <text evidence="8">The sequence shown here is derived from an EMBL/GenBank/DDBJ whole genome shotgun (WGS) entry which is preliminary data.</text>
</comment>
<dbReference type="EMBL" id="JAPQKQ010000005">
    <property type="protein sequence ID" value="KAJ5197105.1"/>
    <property type="molecule type" value="Genomic_DNA"/>
</dbReference>
<accession>A0A9W9JHK9</accession>
<dbReference type="Gene3D" id="1.20.1740.10">
    <property type="entry name" value="Amino acid/polyamine transporter I"/>
    <property type="match status" value="1"/>
</dbReference>
<gene>
    <name evidence="8" type="ORF">N7449_007584</name>
</gene>
<feature type="transmembrane region" description="Helical" evidence="7">
    <location>
        <begin position="103"/>
        <end position="122"/>
    </location>
</feature>
<comment type="subcellular location">
    <subcellularLocation>
        <location evidence="1">Membrane</location>
        <topology evidence="1">Multi-pass membrane protein</topology>
    </subcellularLocation>
</comment>